<proteinExistence type="predicted"/>
<name>A0A167VI59_9HYPO</name>
<dbReference type="EMBL" id="AZGY01000036">
    <property type="protein sequence ID" value="KZZ87561.1"/>
    <property type="molecule type" value="Genomic_DNA"/>
</dbReference>
<dbReference type="OrthoDB" id="4202165at2759"/>
<accession>A0A167VI59</accession>
<dbReference type="AlphaFoldDB" id="A0A167VI59"/>
<reference evidence="1 2" key="1">
    <citation type="journal article" date="2016" name="Genome Biol. Evol.">
        <title>Divergent and convergent evolution of fungal pathogenicity.</title>
        <authorList>
            <person name="Shang Y."/>
            <person name="Xiao G."/>
            <person name="Zheng P."/>
            <person name="Cen K."/>
            <person name="Zhan S."/>
            <person name="Wang C."/>
        </authorList>
    </citation>
    <scope>NUCLEOTIDE SEQUENCE [LARGE SCALE GENOMIC DNA]</scope>
    <source>
        <strain evidence="1 2">RCEF 2490</strain>
    </source>
</reference>
<protein>
    <submittedName>
        <fullName evidence="1">Uncharacterized protein</fullName>
    </submittedName>
</protein>
<gene>
    <name evidence="1" type="ORF">AAL_08367</name>
</gene>
<comment type="caution">
    <text evidence="1">The sequence shown here is derived from an EMBL/GenBank/DDBJ whole genome shotgun (WGS) entry which is preliminary data.</text>
</comment>
<keyword evidence="2" id="KW-1185">Reference proteome</keyword>
<organism evidence="1 2">
    <name type="scientific">Moelleriella libera RCEF 2490</name>
    <dbReference type="NCBI Taxonomy" id="1081109"/>
    <lineage>
        <taxon>Eukaryota</taxon>
        <taxon>Fungi</taxon>
        <taxon>Dikarya</taxon>
        <taxon>Ascomycota</taxon>
        <taxon>Pezizomycotina</taxon>
        <taxon>Sordariomycetes</taxon>
        <taxon>Hypocreomycetidae</taxon>
        <taxon>Hypocreales</taxon>
        <taxon>Clavicipitaceae</taxon>
        <taxon>Moelleriella</taxon>
    </lineage>
</organism>
<sequence length="243" mass="27644">MPHVTSEEKIDFILVAFESLKIVLIEWGISLYIRLGYPVVSNGDYIFLLPDHQLSLAHSVCLDQGLFLANNEQLKPLYACERTTVAQRYILGAGALRNYCRLILLPVSWTGIDMGRLRLLASTSHQLPCSLWTVPVSSTCLALMRLAMRESGDEQIRADMLCSLANIIAYHFFDMTYEGDYMTFVGDDVPLSRQEVAEMQVALQQIRAWVVRDEEEWMRETLARIVAGEMSYDDLPRTMPVLC</sequence>
<evidence type="ECO:0000313" key="2">
    <source>
        <dbReference type="Proteomes" id="UP000078544"/>
    </source>
</evidence>
<evidence type="ECO:0000313" key="1">
    <source>
        <dbReference type="EMBL" id="KZZ87561.1"/>
    </source>
</evidence>
<dbReference type="Proteomes" id="UP000078544">
    <property type="component" value="Unassembled WGS sequence"/>
</dbReference>